<reference evidence="13" key="1">
    <citation type="journal article" date="2019" name="Int. J. Syst. Evol. Microbiol.">
        <title>The Global Catalogue of Microorganisms (GCM) 10K type strain sequencing project: providing services to taxonomists for standard genome sequencing and annotation.</title>
        <authorList>
            <consortium name="The Broad Institute Genomics Platform"/>
            <consortium name="The Broad Institute Genome Sequencing Center for Infectious Disease"/>
            <person name="Wu L."/>
            <person name="Ma J."/>
        </authorList>
    </citation>
    <scope>NUCLEOTIDE SEQUENCE [LARGE SCALE GENOMIC DNA]</scope>
    <source>
        <strain evidence="13">JCM 16702</strain>
    </source>
</reference>
<dbReference type="NCBIfam" id="TIGR01496">
    <property type="entry name" value="DHPS"/>
    <property type="match status" value="1"/>
</dbReference>
<keyword evidence="9" id="KW-0289">Folate biosynthesis</keyword>
<comment type="caution">
    <text evidence="12">The sequence shown here is derived from an EMBL/GenBank/DDBJ whole genome shotgun (WGS) entry which is preliminary data.</text>
</comment>
<dbReference type="InterPro" id="IPR000489">
    <property type="entry name" value="Pterin-binding_dom"/>
</dbReference>
<feature type="compositionally biased region" description="Gly residues" evidence="10">
    <location>
        <begin position="362"/>
        <end position="377"/>
    </location>
</feature>
<protein>
    <recommendedName>
        <fullName evidence="5">dihydropteroate synthase</fullName>
        <ecNumber evidence="5">2.5.1.15</ecNumber>
    </recommendedName>
</protein>
<proteinExistence type="inferred from homology"/>
<evidence type="ECO:0000259" key="11">
    <source>
        <dbReference type="PROSITE" id="PS50972"/>
    </source>
</evidence>
<name>A0ABP7VZE3_9ACTN</name>
<keyword evidence="6" id="KW-0808">Transferase</keyword>
<dbReference type="PANTHER" id="PTHR20941:SF1">
    <property type="entry name" value="FOLIC ACID SYNTHESIS PROTEIN FOL1"/>
    <property type="match status" value="1"/>
</dbReference>
<organism evidence="12 13">
    <name type="scientific">Actinomadura miaoliensis</name>
    <dbReference type="NCBI Taxonomy" id="430685"/>
    <lineage>
        <taxon>Bacteria</taxon>
        <taxon>Bacillati</taxon>
        <taxon>Actinomycetota</taxon>
        <taxon>Actinomycetes</taxon>
        <taxon>Streptosporangiales</taxon>
        <taxon>Thermomonosporaceae</taxon>
        <taxon>Actinomadura</taxon>
    </lineage>
</organism>
<dbReference type="Gene3D" id="3.20.20.20">
    <property type="entry name" value="Dihydropteroate synthase-like"/>
    <property type="match status" value="1"/>
</dbReference>
<comment type="similarity">
    <text evidence="4">Belongs to the DHPS family.</text>
</comment>
<evidence type="ECO:0000313" key="13">
    <source>
        <dbReference type="Proteomes" id="UP001500683"/>
    </source>
</evidence>
<dbReference type="Proteomes" id="UP001500683">
    <property type="component" value="Unassembled WGS sequence"/>
</dbReference>
<dbReference type="CDD" id="cd00739">
    <property type="entry name" value="DHPS"/>
    <property type="match status" value="1"/>
</dbReference>
<dbReference type="InterPro" id="IPR006390">
    <property type="entry name" value="DHP_synth_dom"/>
</dbReference>
<evidence type="ECO:0000256" key="10">
    <source>
        <dbReference type="SAM" id="MobiDB-lite"/>
    </source>
</evidence>
<dbReference type="PROSITE" id="PS50972">
    <property type="entry name" value="PTERIN_BINDING"/>
    <property type="match status" value="1"/>
</dbReference>
<evidence type="ECO:0000256" key="9">
    <source>
        <dbReference type="ARBA" id="ARBA00022909"/>
    </source>
</evidence>
<comment type="pathway">
    <text evidence="3">Cofactor biosynthesis; tetrahydrofolate biosynthesis; 7,8-dihydrofolate from 2-amino-4-hydroxy-6-hydroxymethyl-7,8-dihydropteridine diphosphate and 4-aminobenzoate: step 1/2.</text>
</comment>
<dbReference type="InterPro" id="IPR045031">
    <property type="entry name" value="DHP_synth-like"/>
</dbReference>
<keyword evidence="13" id="KW-1185">Reference proteome</keyword>
<dbReference type="SUPFAM" id="SSF51717">
    <property type="entry name" value="Dihydropteroate synthetase-like"/>
    <property type="match status" value="1"/>
</dbReference>
<keyword evidence="7" id="KW-0479">Metal-binding</keyword>
<feature type="compositionally biased region" description="Low complexity" evidence="10">
    <location>
        <begin position="283"/>
        <end position="296"/>
    </location>
</feature>
<dbReference type="InterPro" id="IPR011005">
    <property type="entry name" value="Dihydropteroate_synth-like_sf"/>
</dbReference>
<evidence type="ECO:0000256" key="6">
    <source>
        <dbReference type="ARBA" id="ARBA00022679"/>
    </source>
</evidence>
<sequence>MTDAAVPGLPTPGRCLVMGVVNVTPDSFSDGGAWFDVDKAIRHGLDLVAEGADLIDVGGESTRPGAQRVSREEELRRVVPVIEALSAEGIPVSIDTMRAEVAEAAVAAGARLVNDVSGGLADPDMPRAVAAAGVPYVVMHWRGHSHDMQTRAVYDDVVREVRDELLSRVDAVLDEGVDPSMIVLDPGLGFAKHAEHNWMLLAHLDVLHDTGYPVLVGASRKRFLGRLLSGPDGTPRPFADCDDATVAVSSLVAAAGAWCVRVHHVRPNADAVRVAAAVRTAAAKTAPLPSSSTSPQSSPPPHGNPQPDNAAQAEGRMQAGGTQAGGAAQAGGLAQGGGGAAQAGGGVVQAGGVGRLGELRGDGGLWGGGGGVQGGRR</sequence>
<evidence type="ECO:0000256" key="3">
    <source>
        <dbReference type="ARBA" id="ARBA00004763"/>
    </source>
</evidence>
<feature type="compositionally biased region" description="Low complexity" evidence="10">
    <location>
        <begin position="319"/>
        <end position="332"/>
    </location>
</feature>
<evidence type="ECO:0000256" key="1">
    <source>
        <dbReference type="ARBA" id="ARBA00000012"/>
    </source>
</evidence>
<evidence type="ECO:0000256" key="8">
    <source>
        <dbReference type="ARBA" id="ARBA00022842"/>
    </source>
</evidence>
<evidence type="ECO:0000256" key="4">
    <source>
        <dbReference type="ARBA" id="ARBA00009503"/>
    </source>
</evidence>
<feature type="domain" description="Pterin-binding" evidence="11">
    <location>
        <begin position="15"/>
        <end position="273"/>
    </location>
</feature>
<dbReference type="PROSITE" id="PS00793">
    <property type="entry name" value="DHPS_2"/>
    <property type="match status" value="1"/>
</dbReference>
<evidence type="ECO:0000256" key="5">
    <source>
        <dbReference type="ARBA" id="ARBA00012458"/>
    </source>
</evidence>
<comment type="catalytic activity">
    <reaction evidence="1">
        <text>(7,8-dihydropterin-6-yl)methyl diphosphate + 4-aminobenzoate = 7,8-dihydropteroate + diphosphate</text>
        <dbReference type="Rhea" id="RHEA:19949"/>
        <dbReference type="ChEBI" id="CHEBI:17836"/>
        <dbReference type="ChEBI" id="CHEBI:17839"/>
        <dbReference type="ChEBI" id="CHEBI:33019"/>
        <dbReference type="ChEBI" id="CHEBI:72950"/>
        <dbReference type="EC" id="2.5.1.15"/>
    </reaction>
</comment>
<dbReference type="EC" id="2.5.1.15" evidence="5"/>
<evidence type="ECO:0000313" key="12">
    <source>
        <dbReference type="EMBL" id="GAA4077673.1"/>
    </source>
</evidence>
<feature type="region of interest" description="Disordered" evidence="10">
    <location>
        <begin position="283"/>
        <end position="377"/>
    </location>
</feature>
<keyword evidence="8" id="KW-0460">Magnesium</keyword>
<gene>
    <name evidence="12" type="ORF">GCM10022214_39320</name>
</gene>
<dbReference type="PROSITE" id="PS00792">
    <property type="entry name" value="DHPS_1"/>
    <property type="match status" value="1"/>
</dbReference>
<accession>A0ABP7VZE3</accession>
<dbReference type="PANTHER" id="PTHR20941">
    <property type="entry name" value="FOLATE SYNTHESIS PROTEINS"/>
    <property type="match status" value="1"/>
</dbReference>
<feature type="compositionally biased region" description="Gly residues" evidence="10">
    <location>
        <begin position="333"/>
        <end position="355"/>
    </location>
</feature>
<dbReference type="Pfam" id="PF00809">
    <property type="entry name" value="Pterin_bind"/>
    <property type="match status" value="1"/>
</dbReference>
<dbReference type="EMBL" id="BAAAZG010000025">
    <property type="protein sequence ID" value="GAA4077673.1"/>
    <property type="molecule type" value="Genomic_DNA"/>
</dbReference>
<evidence type="ECO:0000256" key="7">
    <source>
        <dbReference type="ARBA" id="ARBA00022723"/>
    </source>
</evidence>
<evidence type="ECO:0000256" key="2">
    <source>
        <dbReference type="ARBA" id="ARBA00001946"/>
    </source>
</evidence>
<comment type="cofactor">
    <cofactor evidence="2">
        <name>Mg(2+)</name>
        <dbReference type="ChEBI" id="CHEBI:18420"/>
    </cofactor>
</comment>